<keyword evidence="1" id="KW-0863">Zinc-finger</keyword>
<keyword evidence="1" id="KW-0862">Zinc</keyword>
<gene>
    <name evidence="6" type="ORF">LLUT_LOCUS35122</name>
</gene>
<name>A0AAV1YJP4_LUPLU</name>
<keyword evidence="7" id="KW-1185">Reference proteome</keyword>
<dbReference type="CDD" id="cd16618">
    <property type="entry name" value="mRING-HC-C4C4_CNOT4"/>
    <property type="match status" value="1"/>
</dbReference>
<feature type="compositionally biased region" description="Polar residues" evidence="3">
    <location>
        <begin position="622"/>
        <end position="642"/>
    </location>
</feature>
<dbReference type="FunFam" id="3.30.70.330:FF:000161">
    <property type="entry name" value="RNA binding (RRM/RBD/RNP motifs) family protein"/>
    <property type="match status" value="1"/>
</dbReference>
<dbReference type="GO" id="GO:0016567">
    <property type="term" value="P:protein ubiquitination"/>
    <property type="evidence" value="ECO:0007669"/>
    <property type="project" value="TreeGrafter"/>
</dbReference>
<dbReference type="SUPFAM" id="SSF54928">
    <property type="entry name" value="RNA-binding domain, RBD"/>
    <property type="match status" value="1"/>
</dbReference>
<dbReference type="PROSITE" id="PS50089">
    <property type="entry name" value="ZF_RING_2"/>
    <property type="match status" value="1"/>
</dbReference>
<dbReference type="InterPro" id="IPR034261">
    <property type="entry name" value="CNOT4_RRM"/>
</dbReference>
<dbReference type="FunFam" id="3.30.40.10:FF:000155">
    <property type="entry name" value="RNA binding (RRM/RBD/RNP motifs) family protein"/>
    <property type="match status" value="1"/>
</dbReference>
<dbReference type="CDD" id="cd12438">
    <property type="entry name" value="RRM_CNOT4"/>
    <property type="match status" value="1"/>
</dbReference>
<evidence type="ECO:0000256" key="2">
    <source>
        <dbReference type="PROSITE-ProRule" id="PRU00176"/>
    </source>
</evidence>
<keyword evidence="2" id="KW-0694">RNA-binding</keyword>
<dbReference type="InterPro" id="IPR013083">
    <property type="entry name" value="Znf_RING/FYVE/PHD"/>
</dbReference>
<dbReference type="Gene3D" id="3.30.70.330">
    <property type="match status" value="1"/>
</dbReference>
<evidence type="ECO:0000259" key="5">
    <source>
        <dbReference type="PROSITE" id="PS50102"/>
    </source>
</evidence>
<evidence type="ECO:0000259" key="4">
    <source>
        <dbReference type="PROSITE" id="PS50089"/>
    </source>
</evidence>
<dbReference type="InterPro" id="IPR039780">
    <property type="entry name" value="Mot2"/>
</dbReference>
<dbReference type="GO" id="GO:0004842">
    <property type="term" value="F:ubiquitin-protein transferase activity"/>
    <property type="evidence" value="ECO:0007669"/>
    <property type="project" value="InterPro"/>
</dbReference>
<dbReference type="PANTHER" id="PTHR12603">
    <property type="entry name" value="CCR4-NOT TRANSCRIPTION COMPLEX RELATED"/>
    <property type="match status" value="1"/>
</dbReference>
<feature type="region of interest" description="Disordered" evidence="3">
    <location>
        <begin position="812"/>
        <end position="835"/>
    </location>
</feature>
<dbReference type="EMBL" id="CAXHTB010000025">
    <property type="protein sequence ID" value="CAL0334062.1"/>
    <property type="molecule type" value="Genomic_DNA"/>
</dbReference>
<comment type="caution">
    <text evidence="6">The sequence shown here is derived from an EMBL/GenBank/DDBJ whole genome shotgun (WGS) entry which is preliminary data.</text>
</comment>
<dbReference type="InterPro" id="IPR039515">
    <property type="entry name" value="NOT4_mRING-HC-C4C4"/>
</dbReference>
<dbReference type="InterPro" id="IPR003954">
    <property type="entry name" value="RRM_euk-type"/>
</dbReference>
<dbReference type="InterPro" id="IPR000504">
    <property type="entry name" value="RRM_dom"/>
</dbReference>
<dbReference type="InterPro" id="IPR035979">
    <property type="entry name" value="RBD_domain_sf"/>
</dbReference>
<dbReference type="SMART" id="SM00361">
    <property type="entry name" value="RRM_1"/>
    <property type="match status" value="1"/>
</dbReference>
<sequence length="1029" mass="113275">MSDQGERTCPLCAEEMDLTDQQLKPCKCGYEICVWCWHHIMDMAEKDDTEGRCPACRSAYDKEKIVGMASNCERLVNGINVEKKMKTQKAKPKSSDGRKQLSSVRVIQRNLVYIVGLPLNLGDEDLLQRWEYFGQYGKVLKVSMSRTAAGVIQQLPNDACSVYITYSKEYEAIRCIQNVHGFILEGKPLRACFGTTKYCHAWLRNVPCNNPDCLYLHEIGPQEDSFSKDEVISAYTRNRVQQITGVTINTQRRSGNVLPPPMDDSVNNSSGKPIMESASSNTVSTVRCSPPSGMYGRPVTLPANAAWGTQATKCQPPAEGLSCPNGSSNSKPDTVRNILDFSAVVAGTIQAPALHSDITKRPHSGDVSSSMMPRVKNESFKPSKQYNSMDTMASAGEKTLTSDDSHVPVNLNGQLSSMPMPLDSGRGSCTAANTVNSTDLTGQSHSSDPEEAITITNKEIQHLSGELSLLNIDRNDANEPHGISKPSSPPSDDFLIKSHQIHELQYSADRLRDVIITNGAVKAARSDNGVCHSIKQSEWGFDSQPQALSNIAEVEDDVTSFDNQRLEDPEVVCHSYLPNSTSFLHVSNHSNPRIQQHAEPFTAVNAGSLSVDDRVRDESLLHSPSLSSNGYPENLVSSSSYSLPHDKSSGRNIGRLVSELVNVEHDAAIDKGESCIISNILSMDFDAWDDSLTSPNNLAKLLGDNTDNQSSPLKKSTSRKLQSNNQSRFSFARQEDSKIQNFDVHPSYTVSQQQQKRHSFIQDFAERDLYMDKHGIANGFPISNFEQAENIGSGHFVASSNMLSAISRAQVSAPPGFSIPSRPPPPGFSSHERVGHGFDSISGNSLLDHSSLRNSYQTPSVGNIGSAGDVEFMDPAILAVGKGRHQSALNSPAMDMRLNFMPQLNQFENEARLQLLMQRSLSSQQNPRYREIGDSFSQLGDSYGISSRLDQQFNNLASFPRLSLQQSTNAVLSNGQWDGWNGVQTGNSLEVAELLRNERLGFNKFYSGYDDSKYRMPNSGDIYNRTFGM</sequence>
<feature type="domain" description="RING-type" evidence="4">
    <location>
        <begin position="9"/>
        <end position="57"/>
    </location>
</feature>
<feature type="compositionally biased region" description="Polar residues" evidence="3">
    <location>
        <begin position="705"/>
        <end position="728"/>
    </location>
</feature>
<dbReference type="Gene3D" id="3.30.40.10">
    <property type="entry name" value="Zinc/RING finger domain, C3HC4 (zinc finger)"/>
    <property type="match status" value="1"/>
</dbReference>
<dbReference type="Pfam" id="PF14570">
    <property type="entry name" value="zf-RING_4"/>
    <property type="match status" value="1"/>
</dbReference>
<proteinExistence type="predicted"/>
<dbReference type="GO" id="GO:0008270">
    <property type="term" value="F:zinc ion binding"/>
    <property type="evidence" value="ECO:0007669"/>
    <property type="project" value="UniProtKB-KW"/>
</dbReference>
<dbReference type="GO" id="GO:0003723">
    <property type="term" value="F:RNA binding"/>
    <property type="evidence" value="ECO:0007669"/>
    <property type="project" value="UniProtKB-UniRule"/>
</dbReference>
<dbReference type="InterPro" id="IPR001841">
    <property type="entry name" value="Znf_RING"/>
</dbReference>
<feature type="region of interest" description="Disordered" evidence="3">
    <location>
        <begin position="621"/>
        <end position="648"/>
    </location>
</feature>
<dbReference type="Proteomes" id="UP001497480">
    <property type="component" value="Unassembled WGS sequence"/>
</dbReference>
<evidence type="ECO:0000313" key="7">
    <source>
        <dbReference type="Proteomes" id="UP001497480"/>
    </source>
</evidence>
<reference evidence="6 7" key="1">
    <citation type="submission" date="2024-03" db="EMBL/GenBank/DDBJ databases">
        <authorList>
            <person name="Martinez-Hernandez J."/>
        </authorList>
    </citation>
    <scope>NUCLEOTIDE SEQUENCE [LARGE SCALE GENOMIC DNA]</scope>
</reference>
<dbReference type="GO" id="GO:0030014">
    <property type="term" value="C:CCR4-NOT complex"/>
    <property type="evidence" value="ECO:0007669"/>
    <property type="project" value="InterPro"/>
</dbReference>
<dbReference type="SUPFAM" id="SSF57850">
    <property type="entry name" value="RING/U-box"/>
    <property type="match status" value="1"/>
</dbReference>
<accession>A0AAV1YJP4</accession>
<feature type="region of interest" description="Disordered" evidence="3">
    <location>
        <begin position="475"/>
        <end position="494"/>
    </location>
</feature>
<keyword evidence="1" id="KW-0479">Metal-binding</keyword>
<evidence type="ECO:0000256" key="3">
    <source>
        <dbReference type="SAM" id="MobiDB-lite"/>
    </source>
</evidence>
<dbReference type="AlphaFoldDB" id="A0AAV1YJP4"/>
<evidence type="ECO:0000256" key="1">
    <source>
        <dbReference type="PROSITE-ProRule" id="PRU00175"/>
    </source>
</evidence>
<dbReference type="PROSITE" id="PS50102">
    <property type="entry name" value="RRM"/>
    <property type="match status" value="1"/>
</dbReference>
<evidence type="ECO:0000313" key="6">
    <source>
        <dbReference type="EMBL" id="CAL0334062.1"/>
    </source>
</evidence>
<protein>
    <recommendedName>
        <fullName evidence="8">CCR4-NOT transcription complex subunit 4</fullName>
    </recommendedName>
</protein>
<organism evidence="6 7">
    <name type="scientific">Lupinus luteus</name>
    <name type="common">European yellow lupine</name>
    <dbReference type="NCBI Taxonomy" id="3873"/>
    <lineage>
        <taxon>Eukaryota</taxon>
        <taxon>Viridiplantae</taxon>
        <taxon>Streptophyta</taxon>
        <taxon>Embryophyta</taxon>
        <taxon>Tracheophyta</taxon>
        <taxon>Spermatophyta</taxon>
        <taxon>Magnoliopsida</taxon>
        <taxon>eudicotyledons</taxon>
        <taxon>Gunneridae</taxon>
        <taxon>Pentapetalae</taxon>
        <taxon>rosids</taxon>
        <taxon>fabids</taxon>
        <taxon>Fabales</taxon>
        <taxon>Fabaceae</taxon>
        <taxon>Papilionoideae</taxon>
        <taxon>50 kb inversion clade</taxon>
        <taxon>genistoids sensu lato</taxon>
        <taxon>core genistoids</taxon>
        <taxon>Genisteae</taxon>
        <taxon>Lupinus</taxon>
    </lineage>
</organism>
<dbReference type="InterPro" id="IPR012677">
    <property type="entry name" value="Nucleotide-bd_a/b_plait_sf"/>
</dbReference>
<evidence type="ECO:0008006" key="8">
    <source>
        <dbReference type="Google" id="ProtNLM"/>
    </source>
</evidence>
<dbReference type="PANTHER" id="PTHR12603:SF36">
    <property type="entry name" value="RNA BINDING (RRM_RBD_RNP MOTIFS) FAMILY PROTEIN"/>
    <property type="match status" value="1"/>
</dbReference>
<feature type="region of interest" description="Disordered" evidence="3">
    <location>
        <begin position="702"/>
        <end position="728"/>
    </location>
</feature>
<feature type="domain" description="RRM" evidence="5">
    <location>
        <begin position="110"/>
        <end position="196"/>
    </location>
</feature>